<sequence length="608" mass="64069">MVIKSRPVVHPEVTDSCLPRVHGEDLTVLIDIAMLVTCQIDLCQVPGIEVNSLDDILQLRALGTQRALVMQGTRASAASPPRSARAGPRSASRASSGSSRTGPTERSSSPRAIAACSWSWASRAASRRRARPRRSSARRRCWRQGKYLSYDRVIMPLGAQQASAEERAALRSDLLATYRRAVTAGALVSSFPEGDGAASGGGETALTLGGVTRAHRRKAARIKERVRGTEAGDGWVFRRFGYTPAENPNRAVAIMSTAGHAIHIFRMERADNVPMLDDVLAVVSTHAQRGVSISDLPPPLLQMLPPQPQLQHDVDDASIAAAVQRVLQAQLPPSAFDRQTQRLRRLGAAAADLRATLRVWRMTGTEPFALHEVRRPGAQPFCSNNAYVVYFEPAAAARSSSGSSGGGGGSGSSGGGGANLPPRLLFLWLGRDTSGYAHATADRLCLALCARVLCLPQTRQHVAARQGGEPAELLVLLAATGGGGSGRGGGLVSLWGPPPPHARSPWPRVRDRVIEVCECAAAAPGAGAVAAAEGCAVALAAAGPHPSKSYILLAGADAAARTVDTAYVWHGSGESAAAAALCDLVCTEVTRLFAPQRRSRASTRACRR</sequence>
<evidence type="ECO:0000256" key="1">
    <source>
        <dbReference type="SAM" id="MobiDB-lite"/>
    </source>
</evidence>
<dbReference type="EMBL" id="JAFCMP010000048">
    <property type="protein sequence ID" value="KAG5189536.1"/>
    <property type="molecule type" value="Genomic_DNA"/>
</dbReference>
<protein>
    <submittedName>
        <fullName evidence="2">Uncharacterized protein</fullName>
    </submittedName>
</protein>
<dbReference type="AlphaFoldDB" id="A0A836CN75"/>
<keyword evidence="3" id="KW-1185">Reference proteome</keyword>
<dbReference type="SUPFAM" id="SSF55753">
    <property type="entry name" value="Actin depolymerizing proteins"/>
    <property type="match status" value="1"/>
</dbReference>
<gene>
    <name evidence="2" type="ORF">JKP88DRAFT_301543</name>
</gene>
<comment type="caution">
    <text evidence="2">The sequence shown here is derived from an EMBL/GenBank/DDBJ whole genome shotgun (WGS) entry which is preliminary data.</text>
</comment>
<proteinExistence type="predicted"/>
<name>A0A836CN75_9STRA</name>
<dbReference type="Proteomes" id="UP000664859">
    <property type="component" value="Unassembled WGS sequence"/>
</dbReference>
<reference evidence="2" key="1">
    <citation type="submission" date="2021-02" db="EMBL/GenBank/DDBJ databases">
        <title>First Annotated Genome of the Yellow-green Alga Tribonema minus.</title>
        <authorList>
            <person name="Mahan K.M."/>
        </authorList>
    </citation>
    <scope>NUCLEOTIDE SEQUENCE</scope>
    <source>
        <strain evidence="2">UTEX B ZZ1240</strain>
    </source>
</reference>
<evidence type="ECO:0000313" key="3">
    <source>
        <dbReference type="Proteomes" id="UP000664859"/>
    </source>
</evidence>
<accession>A0A836CN75</accession>
<evidence type="ECO:0000313" key="2">
    <source>
        <dbReference type="EMBL" id="KAG5189536.1"/>
    </source>
</evidence>
<feature type="region of interest" description="Disordered" evidence="1">
    <location>
        <begin position="72"/>
        <end position="111"/>
    </location>
</feature>
<organism evidence="2 3">
    <name type="scientific">Tribonema minus</name>
    <dbReference type="NCBI Taxonomy" id="303371"/>
    <lineage>
        <taxon>Eukaryota</taxon>
        <taxon>Sar</taxon>
        <taxon>Stramenopiles</taxon>
        <taxon>Ochrophyta</taxon>
        <taxon>PX clade</taxon>
        <taxon>Xanthophyceae</taxon>
        <taxon>Tribonematales</taxon>
        <taxon>Tribonemataceae</taxon>
        <taxon>Tribonema</taxon>
    </lineage>
</organism>
<feature type="compositionally biased region" description="Low complexity" evidence="1">
    <location>
        <begin position="72"/>
        <end position="104"/>
    </location>
</feature>
<dbReference type="OrthoDB" id="10357337at2759"/>